<dbReference type="InterPro" id="IPR001943">
    <property type="entry name" value="UVR_dom"/>
</dbReference>
<dbReference type="GO" id="GO:0005507">
    <property type="term" value="F:copper ion binding"/>
    <property type="evidence" value="ECO:0007669"/>
    <property type="project" value="TreeGrafter"/>
</dbReference>
<dbReference type="GO" id="GO:0046870">
    <property type="term" value="F:cadmium ion binding"/>
    <property type="evidence" value="ECO:0007669"/>
    <property type="project" value="TreeGrafter"/>
</dbReference>
<evidence type="ECO:0000313" key="3">
    <source>
        <dbReference type="Proteomes" id="UP000051888"/>
    </source>
</evidence>
<reference evidence="2 3" key="1">
    <citation type="submission" date="2015-09" db="EMBL/GenBank/DDBJ databases">
        <title>Genome sequencing project for genomic taxonomy and phylogenomics of Bacillus-like bacteria.</title>
        <authorList>
            <person name="Liu B."/>
            <person name="Wang J."/>
            <person name="Zhu Y."/>
            <person name="Liu G."/>
            <person name="Chen Q."/>
            <person name="Chen Z."/>
            <person name="Lan J."/>
            <person name="Che J."/>
            <person name="Ge C."/>
            <person name="Shi H."/>
            <person name="Pan Z."/>
            <person name="Liu X."/>
        </authorList>
    </citation>
    <scope>NUCLEOTIDE SEQUENCE [LARGE SCALE GENOMIC DNA]</scope>
    <source>
        <strain evidence="2 3">LMG 18435</strain>
    </source>
</reference>
<dbReference type="GO" id="GO:0050897">
    <property type="term" value="F:cobalt ion binding"/>
    <property type="evidence" value="ECO:0007669"/>
    <property type="project" value="TreeGrafter"/>
</dbReference>
<dbReference type="AlphaFoldDB" id="A0A0Q3WND7"/>
<dbReference type="InterPro" id="IPR036876">
    <property type="entry name" value="UVR_dom_sf"/>
</dbReference>
<dbReference type="GO" id="GO:0008270">
    <property type="term" value="F:zinc ion binding"/>
    <property type="evidence" value="ECO:0007669"/>
    <property type="project" value="TreeGrafter"/>
</dbReference>
<sequence>MICQECHERPATLHFTKILNGEKTELHYCEKCAQEKGEMFMFDGEPGFSINNLLAGLFSYDPIFQQTKQETLPRNEILQCENCKMTFKQFLNVGKFGCAHCYETFKEQLTPILKRLHSGNYEHHGKIPKRIGGSIHIKKQIQQFRADLHIAIQNEEFERAAEIRDQVRALEAKLLSEGGEAR</sequence>
<dbReference type="GO" id="GO:1990170">
    <property type="term" value="P:stress response to cadmium ion"/>
    <property type="evidence" value="ECO:0007669"/>
    <property type="project" value="TreeGrafter"/>
</dbReference>
<comment type="caution">
    <text evidence="2">The sequence shown here is derived from an EMBL/GenBank/DDBJ whole genome shotgun (WGS) entry which is preliminary data.</text>
</comment>
<feature type="domain" description="UVR" evidence="1">
    <location>
        <begin position="138"/>
        <end position="173"/>
    </location>
</feature>
<dbReference type="Proteomes" id="UP000051888">
    <property type="component" value="Unassembled WGS sequence"/>
</dbReference>
<proteinExistence type="predicted"/>
<accession>A0A0Q3WND7</accession>
<dbReference type="PROSITE" id="PS50151">
    <property type="entry name" value="UVR"/>
    <property type="match status" value="1"/>
</dbReference>
<dbReference type="Gene3D" id="4.10.860.10">
    <property type="entry name" value="UVR domain"/>
    <property type="match status" value="1"/>
</dbReference>
<dbReference type="PANTHER" id="PTHR38430:SF1">
    <property type="entry name" value="PROTEIN-ARGININE KINASE ACTIVATOR PROTEIN"/>
    <property type="match status" value="1"/>
</dbReference>
<evidence type="ECO:0000313" key="2">
    <source>
        <dbReference type="EMBL" id="KQL52092.1"/>
    </source>
</evidence>
<dbReference type="Pfam" id="PF02151">
    <property type="entry name" value="UVR"/>
    <property type="match status" value="1"/>
</dbReference>
<dbReference type="GO" id="GO:1990169">
    <property type="term" value="P:stress response to copper ion"/>
    <property type="evidence" value="ECO:0007669"/>
    <property type="project" value="TreeGrafter"/>
</dbReference>
<keyword evidence="3" id="KW-1185">Reference proteome</keyword>
<gene>
    <name evidence="2" type="ORF">AN964_00055</name>
</gene>
<dbReference type="OrthoDB" id="9788704at2"/>
<name>A0A0Q3WND7_9BACI</name>
<dbReference type="RefSeq" id="WP_055737772.1">
    <property type="nucleotide sequence ID" value="NZ_JAAIWL010000027.1"/>
</dbReference>
<dbReference type="PIRSF" id="PIRSF015034">
    <property type="entry name" value="YacH"/>
    <property type="match status" value="1"/>
</dbReference>
<dbReference type="PANTHER" id="PTHR38430">
    <property type="entry name" value="PROTEIN-ARGININE KINASE ACTIVATOR PROTEIN"/>
    <property type="match status" value="1"/>
</dbReference>
<dbReference type="EMBL" id="LJJC01000004">
    <property type="protein sequence ID" value="KQL52092.1"/>
    <property type="molecule type" value="Genomic_DNA"/>
</dbReference>
<dbReference type="SUPFAM" id="SSF46600">
    <property type="entry name" value="C-terminal UvrC-binding domain of UvrB"/>
    <property type="match status" value="1"/>
</dbReference>
<dbReference type="PATRIC" id="fig|157838.3.peg.23"/>
<dbReference type="STRING" id="157838.AN964_00055"/>
<organism evidence="2 3">
    <name type="scientific">Heyndrickxia shackletonii</name>
    <dbReference type="NCBI Taxonomy" id="157838"/>
    <lineage>
        <taxon>Bacteria</taxon>
        <taxon>Bacillati</taxon>
        <taxon>Bacillota</taxon>
        <taxon>Bacilli</taxon>
        <taxon>Bacillales</taxon>
        <taxon>Bacillaceae</taxon>
        <taxon>Heyndrickxia</taxon>
    </lineage>
</organism>
<protein>
    <recommendedName>
        <fullName evidence="1">UVR domain-containing protein</fullName>
    </recommendedName>
</protein>
<evidence type="ECO:0000259" key="1">
    <source>
        <dbReference type="PROSITE" id="PS50151"/>
    </source>
</evidence>
<dbReference type="InterPro" id="IPR025542">
    <property type="entry name" value="YacH"/>
</dbReference>